<name>A0A0A9CGU2_ARUDO</name>
<accession>A0A0A9CGU2</accession>
<dbReference type="AlphaFoldDB" id="A0A0A9CGU2"/>
<reference evidence="1" key="2">
    <citation type="journal article" date="2015" name="Data Brief">
        <title>Shoot transcriptome of the giant reed, Arundo donax.</title>
        <authorList>
            <person name="Barrero R.A."/>
            <person name="Guerrero F.D."/>
            <person name="Moolhuijzen P."/>
            <person name="Goolsby J.A."/>
            <person name="Tidwell J."/>
            <person name="Bellgard S.E."/>
            <person name="Bellgard M.I."/>
        </authorList>
    </citation>
    <scope>NUCLEOTIDE SEQUENCE</scope>
    <source>
        <tissue evidence="1">Shoot tissue taken approximately 20 cm above the soil surface</tissue>
    </source>
</reference>
<evidence type="ECO:0000313" key="1">
    <source>
        <dbReference type="EMBL" id="JAD73658.1"/>
    </source>
</evidence>
<protein>
    <submittedName>
        <fullName evidence="1">Uncharacterized protein</fullName>
    </submittedName>
</protein>
<dbReference type="EMBL" id="GBRH01224237">
    <property type="protein sequence ID" value="JAD73658.1"/>
    <property type="molecule type" value="Transcribed_RNA"/>
</dbReference>
<organism evidence="1">
    <name type="scientific">Arundo donax</name>
    <name type="common">Giant reed</name>
    <name type="synonym">Donax arundinaceus</name>
    <dbReference type="NCBI Taxonomy" id="35708"/>
    <lineage>
        <taxon>Eukaryota</taxon>
        <taxon>Viridiplantae</taxon>
        <taxon>Streptophyta</taxon>
        <taxon>Embryophyta</taxon>
        <taxon>Tracheophyta</taxon>
        <taxon>Spermatophyta</taxon>
        <taxon>Magnoliopsida</taxon>
        <taxon>Liliopsida</taxon>
        <taxon>Poales</taxon>
        <taxon>Poaceae</taxon>
        <taxon>PACMAD clade</taxon>
        <taxon>Arundinoideae</taxon>
        <taxon>Arundineae</taxon>
        <taxon>Arundo</taxon>
    </lineage>
</organism>
<proteinExistence type="predicted"/>
<sequence length="47" mass="5534">MSYILVASHAHIMLFEKKLNNSDQEHEPYRHQSLDIKVLLRLINSNS</sequence>
<reference evidence="1" key="1">
    <citation type="submission" date="2014-09" db="EMBL/GenBank/DDBJ databases">
        <authorList>
            <person name="Magalhaes I.L.F."/>
            <person name="Oliveira U."/>
            <person name="Santos F.R."/>
            <person name="Vidigal T.H.D.A."/>
            <person name="Brescovit A.D."/>
            <person name="Santos A.J."/>
        </authorList>
    </citation>
    <scope>NUCLEOTIDE SEQUENCE</scope>
    <source>
        <tissue evidence="1">Shoot tissue taken approximately 20 cm above the soil surface</tissue>
    </source>
</reference>